<name>A0ABS8MLC1_9FLAO</name>
<dbReference type="Proteomes" id="UP001430679">
    <property type="component" value="Unassembled WGS sequence"/>
</dbReference>
<gene>
    <name evidence="2" type="ORF">LNP81_25165</name>
</gene>
<sequence length="88" mass="10420">MTIENKNILLMIERIQILNEIVAYFADRNRKSKARKAALNRAKSNYEALINELRLIQEKKSKLSRREREIVVLQIKYLISKGHIQVKN</sequence>
<comment type="caution">
    <text evidence="2">The sequence shown here is derived from an EMBL/GenBank/DDBJ whole genome shotgun (WGS) entry which is preliminary data.</text>
</comment>
<keyword evidence="1" id="KW-0175">Coiled coil</keyword>
<feature type="coiled-coil region" evidence="1">
    <location>
        <begin position="39"/>
        <end position="66"/>
    </location>
</feature>
<keyword evidence="3" id="KW-1185">Reference proteome</keyword>
<proteinExistence type="predicted"/>
<evidence type="ECO:0000256" key="1">
    <source>
        <dbReference type="SAM" id="Coils"/>
    </source>
</evidence>
<protein>
    <submittedName>
        <fullName evidence="2">Uncharacterized protein</fullName>
    </submittedName>
</protein>
<dbReference type="EMBL" id="JAJJMM010000001">
    <property type="protein sequence ID" value="MCC9066293.1"/>
    <property type="molecule type" value="Genomic_DNA"/>
</dbReference>
<reference evidence="2" key="1">
    <citation type="submission" date="2021-11" db="EMBL/GenBank/DDBJ databases">
        <title>Description of novel Flavobacterium species.</title>
        <authorList>
            <person name="Saticioglu I.B."/>
            <person name="Ay H."/>
            <person name="Altun S."/>
            <person name="Duman M."/>
        </authorList>
    </citation>
    <scope>NUCLEOTIDE SEQUENCE</scope>
    <source>
        <strain evidence="2">F-30</strain>
    </source>
</reference>
<evidence type="ECO:0000313" key="2">
    <source>
        <dbReference type="EMBL" id="MCC9066293.1"/>
    </source>
</evidence>
<dbReference type="RefSeq" id="WP_230040146.1">
    <property type="nucleotide sequence ID" value="NZ_JAJJMM010000001.1"/>
</dbReference>
<evidence type="ECO:0000313" key="3">
    <source>
        <dbReference type="Proteomes" id="UP001430679"/>
    </source>
</evidence>
<accession>A0ABS8MLC1</accession>
<organism evidence="2 3">
    <name type="scientific">Flavobacterium piscisymbiosum</name>
    <dbReference type="NCBI Taxonomy" id="2893753"/>
    <lineage>
        <taxon>Bacteria</taxon>
        <taxon>Pseudomonadati</taxon>
        <taxon>Bacteroidota</taxon>
        <taxon>Flavobacteriia</taxon>
        <taxon>Flavobacteriales</taxon>
        <taxon>Flavobacteriaceae</taxon>
        <taxon>Flavobacterium</taxon>
    </lineage>
</organism>